<dbReference type="InterPro" id="IPR001623">
    <property type="entry name" value="DnaJ_domain"/>
</dbReference>
<evidence type="ECO:0000313" key="5">
    <source>
        <dbReference type="Proteomes" id="UP000176752"/>
    </source>
</evidence>
<dbReference type="SMART" id="SM00271">
    <property type="entry name" value="DnaJ"/>
    <property type="match status" value="1"/>
</dbReference>
<dbReference type="InterPro" id="IPR051948">
    <property type="entry name" value="Hsp70_co-chaperone_J-domain"/>
</dbReference>
<evidence type="ECO:0000256" key="2">
    <source>
        <dbReference type="SAM" id="Phobius"/>
    </source>
</evidence>
<comment type="caution">
    <text evidence="4">The sequence shown here is derived from an EMBL/GenBank/DDBJ whole genome shotgun (WGS) entry which is preliminary data.</text>
</comment>
<organism evidence="4 5">
    <name type="scientific">Candidatus Nealsonbacteria bacterium RBG_13_36_15</name>
    <dbReference type="NCBI Taxonomy" id="1801660"/>
    <lineage>
        <taxon>Bacteria</taxon>
        <taxon>Candidatus Nealsoniibacteriota</taxon>
    </lineage>
</organism>
<feature type="transmembrane region" description="Helical" evidence="2">
    <location>
        <begin position="234"/>
        <end position="253"/>
    </location>
</feature>
<dbReference type="AlphaFoldDB" id="A0A1G2DUX7"/>
<proteinExistence type="predicted"/>
<dbReference type="CDD" id="cd06257">
    <property type="entry name" value="DnaJ"/>
    <property type="match status" value="1"/>
</dbReference>
<feature type="domain" description="J" evidence="3">
    <location>
        <begin position="3"/>
        <end position="65"/>
    </location>
</feature>
<dbReference type="PANTHER" id="PTHR44360:SF1">
    <property type="entry name" value="DNAJ HOMOLOG SUBFAMILY B MEMBER 9"/>
    <property type="match status" value="1"/>
</dbReference>
<dbReference type="PRINTS" id="PR00625">
    <property type="entry name" value="JDOMAIN"/>
</dbReference>
<name>A0A1G2DUX7_9BACT</name>
<dbReference type="STRING" id="1801660.A2Z78_00805"/>
<dbReference type="SUPFAM" id="SSF46565">
    <property type="entry name" value="Chaperone J-domain"/>
    <property type="match status" value="1"/>
</dbReference>
<dbReference type="Proteomes" id="UP000176752">
    <property type="component" value="Unassembled WGS sequence"/>
</dbReference>
<evidence type="ECO:0000259" key="3">
    <source>
        <dbReference type="PROSITE" id="PS50076"/>
    </source>
</evidence>
<accession>A0A1G2DUX7</accession>
<dbReference type="PANTHER" id="PTHR44360">
    <property type="entry name" value="DNAJ HOMOLOG SUBFAMILY B MEMBER 9"/>
    <property type="match status" value="1"/>
</dbReference>
<dbReference type="GO" id="GO:0051087">
    <property type="term" value="F:protein-folding chaperone binding"/>
    <property type="evidence" value="ECO:0007669"/>
    <property type="project" value="TreeGrafter"/>
</dbReference>
<protein>
    <recommendedName>
        <fullName evidence="3">J domain-containing protein</fullName>
    </recommendedName>
</protein>
<dbReference type="EMBL" id="MHLV01000025">
    <property type="protein sequence ID" value="OGZ17465.1"/>
    <property type="molecule type" value="Genomic_DNA"/>
</dbReference>
<keyword evidence="2" id="KW-0472">Membrane</keyword>
<dbReference type="GO" id="GO:0036503">
    <property type="term" value="P:ERAD pathway"/>
    <property type="evidence" value="ECO:0007669"/>
    <property type="project" value="TreeGrafter"/>
</dbReference>
<dbReference type="PROSITE" id="PS50076">
    <property type="entry name" value="DNAJ_2"/>
    <property type="match status" value="1"/>
</dbReference>
<gene>
    <name evidence="4" type="ORF">A2Z78_00805</name>
</gene>
<sequence>MKDYYQILGVPPDAFQEEIKGVYRRLAYKHHPDTGDGNEARLKDINEAYEVLSDKEKRDQYDKVRPKTAERKEPRINNTIQFSWQCTRCGHSYDKLFCKGCGGLIVINEGLVQCSLCKARINSISCRCGDKETKEKSEPTEEALQEFGFEVKINLNILGDRAEFNIPQIIMNHLNIKPGCGLICTLVSLKDSQGRIISGEKRDILAQAHGTDTGYAVIVSPQLISLGFSHSRSFLFSSLYINLNNLLGVYAYIRIKKIIRN</sequence>
<keyword evidence="1" id="KW-0143">Chaperone</keyword>
<keyword evidence="2" id="KW-1133">Transmembrane helix</keyword>
<reference evidence="4 5" key="1">
    <citation type="journal article" date="2016" name="Nat. Commun.">
        <title>Thousands of microbial genomes shed light on interconnected biogeochemical processes in an aquifer system.</title>
        <authorList>
            <person name="Anantharaman K."/>
            <person name="Brown C.T."/>
            <person name="Hug L.A."/>
            <person name="Sharon I."/>
            <person name="Castelle C.J."/>
            <person name="Probst A.J."/>
            <person name="Thomas B.C."/>
            <person name="Singh A."/>
            <person name="Wilkins M.J."/>
            <person name="Karaoz U."/>
            <person name="Brodie E.L."/>
            <person name="Williams K.H."/>
            <person name="Hubbard S.S."/>
            <person name="Banfield J.F."/>
        </authorList>
    </citation>
    <scope>NUCLEOTIDE SEQUENCE [LARGE SCALE GENOMIC DNA]</scope>
</reference>
<evidence type="ECO:0000313" key="4">
    <source>
        <dbReference type="EMBL" id="OGZ17465.1"/>
    </source>
</evidence>
<evidence type="ECO:0000256" key="1">
    <source>
        <dbReference type="ARBA" id="ARBA00023186"/>
    </source>
</evidence>
<keyword evidence="2" id="KW-0812">Transmembrane</keyword>
<dbReference type="Pfam" id="PF00226">
    <property type="entry name" value="DnaJ"/>
    <property type="match status" value="1"/>
</dbReference>
<dbReference type="InterPro" id="IPR036869">
    <property type="entry name" value="J_dom_sf"/>
</dbReference>
<dbReference type="Gene3D" id="1.10.287.110">
    <property type="entry name" value="DnaJ domain"/>
    <property type="match status" value="1"/>
</dbReference>
<dbReference type="GO" id="GO:0051787">
    <property type="term" value="F:misfolded protein binding"/>
    <property type="evidence" value="ECO:0007669"/>
    <property type="project" value="TreeGrafter"/>
</dbReference>